<keyword evidence="1" id="KW-1133">Transmembrane helix</keyword>
<dbReference type="EMBL" id="LQOW01000003">
    <property type="protein sequence ID" value="ORV64516.1"/>
    <property type="molecule type" value="Genomic_DNA"/>
</dbReference>
<keyword evidence="1" id="KW-0812">Transmembrane</keyword>
<evidence type="ECO:0000256" key="1">
    <source>
        <dbReference type="SAM" id="Phobius"/>
    </source>
</evidence>
<accession>A0A1X1V5X7</accession>
<proteinExistence type="predicted"/>
<evidence type="ECO:0000313" key="3">
    <source>
        <dbReference type="Proteomes" id="UP000194000"/>
    </source>
</evidence>
<dbReference type="AlphaFoldDB" id="A0A1X1V5X7"/>
<comment type="caution">
    <text evidence="2">The sequence shown here is derived from an EMBL/GenBank/DDBJ whole genome shotgun (WGS) entry which is preliminary data.</text>
</comment>
<dbReference type="Proteomes" id="UP000194000">
    <property type="component" value="Unassembled WGS sequence"/>
</dbReference>
<gene>
    <name evidence="2" type="ORF">AWC06_05395</name>
</gene>
<dbReference type="RefSeq" id="WP_085193530.1">
    <property type="nucleotide sequence ID" value="NZ_JACKVI010000009.1"/>
</dbReference>
<feature type="transmembrane region" description="Helical" evidence="1">
    <location>
        <begin position="12"/>
        <end position="36"/>
    </location>
</feature>
<reference evidence="2 3" key="1">
    <citation type="submission" date="2016-01" db="EMBL/GenBank/DDBJ databases">
        <title>The new phylogeny of the genus Mycobacterium.</title>
        <authorList>
            <person name="Tarcisio F."/>
            <person name="Conor M."/>
            <person name="Antonella G."/>
            <person name="Elisabetta G."/>
            <person name="Giulia F.S."/>
            <person name="Sara T."/>
            <person name="Anna F."/>
            <person name="Clotilde B."/>
            <person name="Roberto B."/>
            <person name="Veronica D.S."/>
            <person name="Fabio R."/>
            <person name="Monica P."/>
            <person name="Olivier J."/>
            <person name="Enrico T."/>
            <person name="Nicola S."/>
        </authorList>
    </citation>
    <scope>NUCLEOTIDE SEQUENCE [LARGE SCALE GENOMIC DNA]</scope>
    <source>
        <strain evidence="2 3">DSM 45731</strain>
    </source>
</reference>
<keyword evidence="3" id="KW-1185">Reference proteome</keyword>
<organism evidence="2 3">
    <name type="scientific">Mycobacterium fragae</name>
    <dbReference type="NCBI Taxonomy" id="1260918"/>
    <lineage>
        <taxon>Bacteria</taxon>
        <taxon>Bacillati</taxon>
        <taxon>Actinomycetota</taxon>
        <taxon>Actinomycetes</taxon>
        <taxon>Mycobacteriales</taxon>
        <taxon>Mycobacteriaceae</taxon>
        <taxon>Mycobacterium</taxon>
    </lineage>
</organism>
<keyword evidence="1" id="KW-0472">Membrane</keyword>
<dbReference type="STRING" id="1260918.AWC06_05395"/>
<sequence length="81" mass="8883">MRPQKTVNRVAAWARVVAGVVLVVAVITVAFFAGFFTERDYVDVFGAVEKALLPEENTCIQTSCKPAGRFGQHCRQLVVPC</sequence>
<name>A0A1X1V5X7_9MYCO</name>
<protein>
    <submittedName>
        <fullName evidence="2">Uncharacterized protein</fullName>
    </submittedName>
</protein>
<evidence type="ECO:0000313" key="2">
    <source>
        <dbReference type="EMBL" id="ORV64516.1"/>
    </source>
</evidence>